<reference evidence="2" key="1">
    <citation type="journal article" date="2015" name="MBio">
        <title>Genome-Resolved Metagenomic Analysis Reveals Roles for Candidate Phyla and Other Microbial Community Members in Biogeochemical Transformations in Oil Reservoirs.</title>
        <authorList>
            <person name="Hu P."/>
            <person name="Tom L."/>
            <person name="Singh A."/>
            <person name="Thomas B.C."/>
            <person name="Baker B.J."/>
            <person name="Piceno Y.M."/>
            <person name="Andersen G.L."/>
            <person name="Banfield J.F."/>
        </authorList>
    </citation>
    <scope>NUCLEOTIDE SEQUENCE [LARGE SCALE GENOMIC DNA]</scope>
</reference>
<protein>
    <submittedName>
        <fullName evidence="1">Uncharacterized protein</fullName>
    </submittedName>
</protein>
<dbReference type="EMBL" id="LGGO01000139">
    <property type="protein sequence ID" value="KUK76525.1"/>
    <property type="molecule type" value="Genomic_DNA"/>
</dbReference>
<dbReference type="Proteomes" id="UP000053904">
    <property type="component" value="Unassembled WGS sequence"/>
</dbReference>
<evidence type="ECO:0000313" key="1">
    <source>
        <dbReference type="EMBL" id="KUK76525.1"/>
    </source>
</evidence>
<sequence length="86" mass="9950">MLYFNQIEGESDNMKSIYLVVSIVPYEGKAIEYITDSKEDLKRYLQIAKEASLFLYRYLHVLVVNSDGLPLTADDLNFQDTSNYDT</sequence>
<accession>A0A124FX05</accession>
<gene>
    <name evidence="1" type="ORF">XD93_0864</name>
</gene>
<name>A0A124FX05_9BACT</name>
<evidence type="ECO:0000313" key="2">
    <source>
        <dbReference type="Proteomes" id="UP000053904"/>
    </source>
</evidence>
<organism evidence="1 2">
    <name type="scientific">candidate division WS6 bacterium 34_10</name>
    <dbReference type="NCBI Taxonomy" id="1641389"/>
    <lineage>
        <taxon>Bacteria</taxon>
        <taxon>Candidatus Dojkabacteria</taxon>
    </lineage>
</organism>
<dbReference type="AlphaFoldDB" id="A0A124FX05"/>
<comment type="caution">
    <text evidence="1">The sequence shown here is derived from an EMBL/GenBank/DDBJ whole genome shotgun (WGS) entry which is preliminary data.</text>
</comment>
<proteinExistence type="predicted"/>